<reference evidence="5 6" key="1">
    <citation type="journal article" date="2020" name="bioRxiv">
        <title>Sequence and annotation of 42 cannabis genomes reveals extensive copy number variation in cannabinoid synthesis and pathogen resistance genes.</title>
        <authorList>
            <person name="Mckernan K.J."/>
            <person name="Helbert Y."/>
            <person name="Kane L.T."/>
            <person name="Ebling H."/>
            <person name="Zhang L."/>
            <person name="Liu B."/>
            <person name="Eaton Z."/>
            <person name="Mclaughlin S."/>
            <person name="Kingan S."/>
            <person name="Baybayan P."/>
            <person name="Concepcion G."/>
            <person name="Jordan M."/>
            <person name="Riva A."/>
            <person name="Barbazuk W."/>
            <person name="Harkins T."/>
        </authorList>
    </citation>
    <scope>NUCLEOTIDE SEQUENCE [LARGE SCALE GENOMIC DNA]</scope>
    <source>
        <strain evidence="6">cv. Jamaican Lion 4</strain>
        <tissue evidence="5">Leaf</tissue>
    </source>
</reference>
<dbReference type="EMBL" id="JAATIQ010000014">
    <property type="protein sequence ID" value="KAF4400838.1"/>
    <property type="molecule type" value="Genomic_DNA"/>
</dbReference>
<dbReference type="SUPFAM" id="SSF54001">
    <property type="entry name" value="Cysteine proteinases"/>
    <property type="match status" value="1"/>
</dbReference>
<proteinExistence type="inferred from homology"/>
<name>A0A7J6I1I5_CANSA</name>
<accession>A0A7J6I1I5</accession>
<dbReference type="GO" id="GO:0008234">
    <property type="term" value="F:cysteine-type peptidase activity"/>
    <property type="evidence" value="ECO:0007669"/>
    <property type="project" value="InterPro"/>
</dbReference>
<organism evidence="5 6">
    <name type="scientific">Cannabis sativa</name>
    <name type="common">Hemp</name>
    <name type="synonym">Marijuana</name>
    <dbReference type="NCBI Taxonomy" id="3483"/>
    <lineage>
        <taxon>Eukaryota</taxon>
        <taxon>Viridiplantae</taxon>
        <taxon>Streptophyta</taxon>
        <taxon>Embryophyta</taxon>
        <taxon>Tracheophyta</taxon>
        <taxon>Spermatophyta</taxon>
        <taxon>Magnoliopsida</taxon>
        <taxon>eudicotyledons</taxon>
        <taxon>Gunneridae</taxon>
        <taxon>Pentapetalae</taxon>
        <taxon>rosids</taxon>
        <taxon>fabids</taxon>
        <taxon>Rosales</taxon>
        <taxon>Cannabaceae</taxon>
        <taxon>Cannabis</taxon>
    </lineage>
</organism>
<dbReference type="Proteomes" id="UP000583929">
    <property type="component" value="Unassembled WGS sequence"/>
</dbReference>
<dbReference type="PANTHER" id="PTHR31470">
    <property type="entry name" value="CYSTEINE PROTEINASES SUPERFAMILY PROTEIN-RELATED-RELATED"/>
    <property type="match status" value="1"/>
</dbReference>
<dbReference type="GO" id="GO:0006508">
    <property type="term" value="P:proteolysis"/>
    <property type="evidence" value="ECO:0007669"/>
    <property type="project" value="UniProtKB-KW"/>
</dbReference>
<comment type="caution">
    <text evidence="5">The sequence shown here is derived from an EMBL/GenBank/DDBJ whole genome shotgun (WGS) entry which is preliminary data.</text>
</comment>
<evidence type="ECO:0000313" key="5">
    <source>
        <dbReference type="EMBL" id="KAF4400838.1"/>
    </source>
</evidence>
<evidence type="ECO:0000259" key="4">
    <source>
        <dbReference type="PROSITE" id="PS50600"/>
    </source>
</evidence>
<evidence type="ECO:0000256" key="3">
    <source>
        <dbReference type="ARBA" id="ARBA00022801"/>
    </source>
</evidence>
<dbReference type="InterPro" id="IPR038765">
    <property type="entry name" value="Papain-like_cys_pep_sf"/>
</dbReference>
<dbReference type="Gene3D" id="3.40.395.10">
    <property type="entry name" value="Adenoviral Proteinase, Chain A"/>
    <property type="match status" value="1"/>
</dbReference>
<dbReference type="AlphaFoldDB" id="A0A7J6I1I5"/>
<keyword evidence="2" id="KW-0645">Protease</keyword>
<dbReference type="PANTHER" id="PTHR31470:SF53">
    <property type="entry name" value="CYSTEINE PROTEINASES SUPERFAMILY PROTEIN-RELATED"/>
    <property type="match status" value="1"/>
</dbReference>
<protein>
    <recommendedName>
        <fullName evidence="4">Ubiquitin-like protease family profile domain-containing protein</fullName>
    </recommendedName>
</protein>
<feature type="domain" description="Ubiquitin-like protease family profile" evidence="4">
    <location>
        <begin position="149"/>
        <end position="345"/>
    </location>
</feature>
<sequence>MADVFEEYLKTIDTVICKLQFLLSVASLLPSSLISDHESRLLYQFSTNITQCRRGLTVAFIQSLNQDIQKWMDEKVSVKKLDEDIRNGLDGCHKEKVMQMLCCLCDTENLKMIENEDCDKHLIKHDKEKVYLKGKDKIVPPFRFGVEDVATKMWFHKLAYPGQCLTNSHLDIIFYYLRKKGKYAKEPKVKFTTTDCLFFKTIHALYEKFIAQKKNLSLITAQHAIADYIRGRKMLCGSPWHLCDHVFFIIHMETESHWILGRLNIEERRVYMYNSLSTAMKDSAAIKACQPFAVLLPHFFALFDEFKKENKPVCLDPFEVVKVDGLPQQTSNDCGCFVASFAEYFIDMKPIPPIFDVEKHRDRLAVLFYKYARMKEVEFIDSEDEAPPKGPKKNLS</sequence>
<dbReference type="InterPro" id="IPR003653">
    <property type="entry name" value="Peptidase_C48_C"/>
</dbReference>
<comment type="similarity">
    <text evidence="1">Belongs to the peptidase C48 family.</text>
</comment>
<evidence type="ECO:0000256" key="2">
    <source>
        <dbReference type="ARBA" id="ARBA00022670"/>
    </source>
</evidence>
<evidence type="ECO:0000256" key="1">
    <source>
        <dbReference type="ARBA" id="ARBA00005234"/>
    </source>
</evidence>
<evidence type="ECO:0000313" key="6">
    <source>
        <dbReference type="Proteomes" id="UP000583929"/>
    </source>
</evidence>
<dbReference type="Pfam" id="PF02902">
    <property type="entry name" value="Peptidase_C48"/>
    <property type="match status" value="1"/>
</dbReference>
<keyword evidence="3" id="KW-0378">Hydrolase</keyword>
<keyword evidence="6" id="KW-1185">Reference proteome</keyword>
<gene>
    <name evidence="5" type="ORF">G4B88_004381</name>
</gene>
<dbReference type="PROSITE" id="PS50600">
    <property type="entry name" value="ULP_PROTEASE"/>
    <property type="match status" value="1"/>
</dbReference>